<feature type="compositionally biased region" description="Low complexity" evidence="1">
    <location>
        <begin position="137"/>
        <end position="149"/>
    </location>
</feature>
<feature type="compositionally biased region" description="Basic and acidic residues" evidence="1">
    <location>
        <begin position="388"/>
        <end position="399"/>
    </location>
</feature>
<dbReference type="AlphaFoldDB" id="A0A9P4IRL9"/>
<keyword evidence="3" id="KW-1185">Reference proteome</keyword>
<organism evidence="2 3">
    <name type="scientific">Myriangium duriaei CBS 260.36</name>
    <dbReference type="NCBI Taxonomy" id="1168546"/>
    <lineage>
        <taxon>Eukaryota</taxon>
        <taxon>Fungi</taxon>
        <taxon>Dikarya</taxon>
        <taxon>Ascomycota</taxon>
        <taxon>Pezizomycotina</taxon>
        <taxon>Dothideomycetes</taxon>
        <taxon>Dothideomycetidae</taxon>
        <taxon>Myriangiales</taxon>
        <taxon>Myriangiaceae</taxon>
        <taxon>Myriangium</taxon>
    </lineage>
</organism>
<proteinExistence type="predicted"/>
<feature type="compositionally biased region" description="Pro residues" evidence="1">
    <location>
        <begin position="334"/>
        <end position="351"/>
    </location>
</feature>
<comment type="caution">
    <text evidence="2">The sequence shown here is derived from an EMBL/GenBank/DDBJ whole genome shotgun (WGS) entry which is preliminary data.</text>
</comment>
<feature type="compositionally biased region" description="Gly residues" evidence="1">
    <location>
        <begin position="54"/>
        <end position="67"/>
    </location>
</feature>
<feature type="compositionally biased region" description="Basic and acidic residues" evidence="1">
    <location>
        <begin position="23"/>
        <end position="36"/>
    </location>
</feature>
<feature type="compositionally biased region" description="Basic and acidic residues" evidence="1">
    <location>
        <begin position="241"/>
        <end position="254"/>
    </location>
</feature>
<dbReference type="EMBL" id="ML996093">
    <property type="protein sequence ID" value="KAF2148426.1"/>
    <property type="molecule type" value="Genomic_DNA"/>
</dbReference>
<feature type="region of interest" description="Disordered" evidence="1">
    <location>
        <begin position="1"/>
        <end position="151"/>
    </location>
</feature>
<feature type="compositionally biased region" description="Basic residues" evidence="1">
    <location>
        <begin position="9"/>
        <end position="22"/>
    </location>
</feature>
<reference evidence="2" key="1">
    <citation type="journal article" date="2020" name="Stud. Mycol.">
        <title>101 Dothideomycetes genomes: a test case for predicting lifestyles and emergence of pathogens.</title>
        <authorList>
            <person name="Haridas S."/>
            <person name="Albert R."/>
            <person name="Binder M."/>
            <person name="Bloem J."/>
            <person name="Labutti K."/>
            <person name="Salamov A."/>
            <person name="Andreopoulos B."/>
            <person name="Baker S."/>
            <person name="Barry K."/>
            <person name="Bills G."/>
            <person name="Bluhm B."/>
            <person name="Cannon C."/>
            <person name="Castanera R."/>
            <person name="Culley D."/>
            <person name="Daum C."/>
            <person name="Ezra D."/>
            <person name="Gonzalez J."/>
            <person name="Henrissat B."/>
            <person name="Kuo A."/>
            <person name="Liang C."/>
            <person name="Lipzen A."/>
            <person name="Lutzoni F."/>
            <person name="Magnuson J."/>
            <person name="Mondo S."/>
            <person name="Nolan M."/>
            <person name="Ohm R."/>
            <person name="Pangilinan J."/>
            <person name="Park H.-J."/>
            <person name="Ramirez L."/>
            <person name="Alfaro M."/>
            <person name="Sun H."/>
            <person name="Tritt A."/>
            <person name="Yoshinaga Y."/>
            <person name="Zwiers L.-H."/>
            <person name="Turgeon B."/>
            <person name="Goodwin S."/>
            <person name="Spatafora J."/>
            <person name="Crous P."/>
            <person name="Grigoriev I."/>
        </authorList>
    </citation>
    <scope>NUCLEOTIDE SEQUENCE</scope>
    <source>
        <strain evidence="2">CBS 260.36</strain>
    </source>
</reference>
<evidence type="ECO:0000256" key="1">
    <source>
        <dbReference type="SAM" id="MobiDB-lite"/>
    </source>
</evidence>
<feature type="compositionally biased region" description="Basic and acidic residues" evidence="1">
    <location>
        <begin position="276"/>
        <end position="294"/>
    </location>
</feature>
<feature type="compositionally biased region" description="Polar residues" evidence="1">
    <location>
        <begin position="83"/>
        <end position="103"/>
    </location>
</feature>
<evidence type="ECO:0000313" key="3">
    <source>
        <dbReference type="Proteomes" id="UP000799439"/>
    </source>
</evidence>
<gene>
    <name evidence="2" type="ORF">K461DRAFT_297842</name>
</gene>
<protein>
    <submittedName>
        <fullName evidence="2">Uncharacterized protein</fullName>
    </submittedName>
</protein>
<sequence length="559" mass="61006">MDTSAAGRSNRRSLLRRTWPFRRHQDPAPEYAERQEGNQGVNQHHEAPQHQEGNQGGHQNGNQGGNQEGLQHQGEPQRHEGTQPDTTGQNTMQPVEESSTPSDTAAYFPSFDMSPAGPSYESIKEPEPHVYDPTSQTNTLEPLLLPNTPAHTAHPLTQINEEQSTQRFAVAQALAALEGNQPGLSAHTTSVGSANELPSLRTAVNDIPDLLAQADATVSTTPNPQVLTQQQSSQRSSGVLHIEKPKTPSPERKTSVPISPKTKAPPVTFPTSNETPEGRKDSGPESDDARRDSRFSAAKRRLSATFGLKAARPSSKAKGKIKSVDLAPGSWKPAPAPAGLPGTPPPKPHSPTPAKRDPAKPGSPSPAKKDPARSTEGRVRPTSLSFKEPARPDRSTEEHQLVVESVARTLQRQNFDITNCSAEAQAAVDAGDTELAHEIESVMRDAKTLEKDRRDKHRRVPSSLSVDDIVLTEHQRRTVDRVARFQLHQLRSPDVVVNRVRAGIKSTHSVLDGTGSLHRQLNKMSARRLREVYTVEENQPFHTRALVTVKNVSIRAKDG</sequence>
<dbReference type="Proteomes" id="UP000799439">
    <property type="component" value="Unassembled WGS sequence"/>
</dbReference>
<feature type="region of interest" description="Disordered" evidence="1">
    <location>
        <begin position="219"/>
        <end position="399"/>
    </location>
</feature>
<evidence type="ECO:0000313" key="2">
    <source>
        <dbReference type="EMBL" id="KAF2148426.1"/>
    </source>
</evidence>
<name>A0A9P4IRL9_9PEZI</name>
<accession>A0A9P4IRL9</accession>
<feature type="compositionally biased region" description="Polar residues" evidence="1">
    <location>
        <begin position="219"/>
        <end position="237"/>
    </location>
</feature>
<dbReference type="OrthoDB" id="10676423at2759"/>
<feature type="compositionally biased region" description="Basic and acidic residues" evidence="1">
    <location>
        <begin position="367"/>
        <end position="379"/>
    </location>
</feature>